<dbReference type="Proteomes" id="UP001209878">
    <property type="component" value="Unassembled WGS sequence"/>
</dbReference>
<reference evidence="2" key="1">
    <citation type="journal article" date="2023" name="Mol. Biol. Evol.">
        <title>Third-Generation Sequencing Reveals the Adaptive Role of the Epigenome in Three Deep-Sea Polychaetes.</title>
        <authorList>
            <person name="Perez M."/>
            <person name="Aroh O."/>
            <person name="Sun Y."/>
            <person name="Lan Y."/>
            <person name="Juniper S.K."/>
            <person name="Young C.R."/>
            <person name="Angers B."/>
            <person name="Qian P.Y."/>
        </authorList>
    </citation>
    <scope>NUCLEOTIDE SEQUENCE</scope>
    <source>
        <strain evidence="2">R07B-5</strain>
    </source>
</reference>
<evidence type="ECO:0000313" key="2">
    <source>
        <dbReference type="EMBL" id="KAK2177061.1"/>
    </source>
</evidence>
<name>A0AAD9KT78_RIDPI</name>
<comment type="caution">
    <text evidence="2">The sequence shown here is derived from an EMBL/GenBank/DDBJ whole genome shotgun (WGS) entry which is preliminary data.</text>
</comment>
<proteinExistence type="predicted"/>
<evidence type="ECO:0000256" key="1">
    <source>
        <dbReference type="SAM" id="MobiDB-lite"/>
    </source>
</evidence>
<organism evidence="2 3">
    <name type="scientific">Ridgeia piscesae</name>
    <name type="common">Tubeworm</name>
    <dbReference type="NCBI Taxonomy" id="27915"/>
    <lineage>
        <taxon>Eukaryota</taxon>
        <taxon>Metazoa</taxon>
        <taxon>Spiralia</taxon>
        <taxon>Lophotrochozoa</taxon>
        <taxon>Annelida</taxon>
        <taxon>Polychaeta</taxon>
        <taxon>Sedentaria</taxon>
        <taxon>Canalipalpata</taxon>
        <taxon>Sabellida</taxon>
        <taxon>Siboglinidae</taxon>
        <taxon>Ridgeia</taxon>
    </lineage>
</organism>
<accession>A0AAD9KT78</accession>
<feature type="compositionally biased region" description="Basic residues" evidence="1">
    <location>
        <begin position="47"/>
        <end position="62"/>
    </location>
</feature>
<feature type="region of interest" description="Disordered" evidence="1">
    <location>
        <begin position="1"/>
        <end position="100"/>
    </location>
</feature>
<protein>
    <submittedName>
        <fullName evidence="2">Uncharacterized protein</fullName>
    </submittedName>
</protein>
<dbReference type="AlphaFoldDB" id="A0AAD9KT78"/>
<sequence length="159" mass="17624">MRLGRNMGCGLSRFGLARKRTHPTDENSRTSLKLSGDDGGDYGGRGDRKRRSRSKRSSRHSSTKADNTKAQKAWKNAVEPQMANEGGDANEPSGRSPFWRIGSVRKPFTADAYRQGGSSEPVGEVLQQTEQQMFIHKLKLIQGAESERHRGVGMLHADK</sequence>
<gene>
    <name evidence="2" type="ORF">NP493_620g01041</name>
</gene>
<dbReference type="EMBL" id="JAODUO010000620">
    <property type="protein sequence ID" value="KAK2177061.1"/>
    <property type="molecule type" value="Genomic_DNA"/>
</dbReference>
<evidence type="ECO:0000313" key="3">
    <source>
        <dbReference type="Proteomes" id="UP001209878"/>
    </source>
</evidence>
<keyword evidence="3" id="KW-1185">Reference proteome</keyword>